<evidence type="ECO:0000313" key="1">
    <source>
        <dbReference type="EMBL" id="QIS31267.1"/>
    </source>
</evidence>
<reference evidence="1" key="1">
    <citation type="submission" date="2020-02" db="EMBL/GenBank/DDBJ databases">
        <authorList>
            <person name="Hu X."/>
            <person name="Yuan Z."/>
            <person name="Cheng J."/>
            <person name="Geng P."/>
        </authorList>
    </citation>
    <scope>NUCLEOTIDE SEQUENCE</scope>
    <source>
        <strain evidence="1">SSII-1</strain>
        <plasmid evidence="1">pSSII-1</plasmid>
    </source>
</reference>
<name>A0A6H0A0J1_LYSSH</name>
<proteinExistence type="predicted"/>
<keyword evidence="1" id="KW-0614">Plasmid</keyword>
<dbReference type="RefSeq" id="WP_031417344.1">
    <property type="nucleotide sequence ID" value="NZ_CP014644.1"/>
</dbReference>
<accession>A0A6H0A0J1</accession>
<dbReference type="AlphaFoldDB" id="A0A6H0A0J1"/>
<dbReference type="EMBL" id="MT075580">
    <property type="protein sequence ID" value="QIS31267.1"/>
    <property type="molecule type" value="Genomic_DNA"/>
</dbReference>
<organism evidence="1">
    <name type="scientific">Lysinibacillus sphaericus</name>
    <name type="common">Bacillus sphaericus</name>
    <dbReference type="NCBI Taxonomy" id="1421"/>
    <lineage>
        <taxon>Bacteria</taxon>
        <taxon>Bacillati</taxon>
        <taxon>Bacillota</taxon>
        <taxon>Bacilli</taxon>
        <taxon>Bacillales</taxon>
        <taxon>Bacillaceae</taxon>
        <taxon>Lysinibacillus</taxon>
    </lineage>
</organism>
<protein>
    <submittedName>
        <fullName evidence="1">Uncharacterized protein</fullName>
    </submittedName>
</protein>
<sequence length="89" mass="10549">MAFQTVWYNRKNKTRVIPMCPKCNQMKKKTSKKRIYTQKNGIKVIITHIPAEECKCDYYITIADALTIETHLSKNTYNEPTYLNFNELK</sequence>
<geneLocation type="plasmid" evidence="1">
    <name>pSSII-1</name>
</geneLocation>